<comment type="subcellular location">
    <subcellularLocation>
        <location evidence="1 13">Cytoplasm</location>
    </subcellularLocation>
</comment>
<evidence type="ECO:0000256" key="1">
    <source>
        <dbReference type="ARBA" id="ARBA00004496"/>
    </source>
</evidence>
<dbReference type="Gene3D" id="3.90.226.10">
    <property type="entry name" value="2-enoyl-CoA Hydratase, Chain A, domain 1"/>
    <property type="match status" value="1"/>
</dbReference>
<evidence type="ECO:0000256" key="4">
    <source>
        <dbReference type="ARBA" id="ARBA00022723"/>
    </source>
</evidence>
<comment type="cofactor">
    <cofactor evidence="13">
        <name>Zn(2+)</name>
        <dbReference type="ChEBI" id="CHEBI:29105"/>
    </cofactor>
    <text evidence="13">Binds 1 zinc ion per subunit.</text>
</comment>
<dbReference type="InterPro" id="IPR034733">
    <property type="entry name" value="AcCoA_carboxyl_beta"/>
</dbReference>
<keyword evidence="6 13" id="KW-0863">Zinc-finger</keyword>
<name>A0A327M5J8_9PROT</name>
<evidence type="ECO:0000256" key="8">
    <source>
        <dbReference type="ARBA" id="ARBA00022833"/>
    </source>
</evidence>
<evidence type="ECO:0000256" key="2">
    <source>
        <dbReference type="ARBA" id="ARBA00022516"/>
    </source>
</evidence>
<dbReference type="GO" id="GO:0008270">
    <property type="term" value="F:zinc ion binding"/>
    <property type="evidence" value="ECO:0007669"/>
    <property type="project" value="UniProtKB-UniRule"/>
</dbReference>
<keyword evidence="5 13" id="KW-0547">Nucleotide-binding</keyword>
<dbReference type="GO" id="GO:2001295">
    <property type="term" value="P:malonyl-CoA biosynthetic process"/>
    <property type="evidence" value="ECO:0007669"/>
    <property type="project" value="UniProtKB-UniRule"/>
</dbReference>
<evidence type="ECO:0000256" key="13">
    <source>
        <dbReference type="HAMAP-Rule" id="MF_01395"/>
    </source>
</evidence>
<comment type="similarity">
    <text evidence="13">Belongs to the AccD/PCCB family.</text>
</comment>
<dbReference type="EMBL" id="QLIX01000015">
    <property type="protein sequence ID" value="RAI57646.1"/>
    <property type="molecule type" value="Genomic_DNA"/>
</dbReference>
<keyword evidence="10 13" id="KW-0443">Lipid metabolism</keyword>
<dbReference type="InterPro" id="IPR029045">
    <property type="entry name" value="ClpP/crotonase-like_dom_sf"/>
</dbReference>
<accession>A0A327M5J8</accession>
<organism evidence="16 17">
    <name type="scientific">Roseicella frigidaeris</name>
    <dbReference type="NCBI Taxonomy" id="2230885"/>
    <lineage>
        <taxon>Bacteria</taxon>
        <taxon>Pseudomonadati</taxon>
        <taxon>Pseudomonadota</taxon>
        <taxon>Alphaproteobacteria</taxon>
        <taxon>Acetobacterales</taxon>
        <taxon>Roseomonadaceae</taxon>
        <taxon>Roseicella</taxon>
    </lineage>
</organism>
<dbReference type="Pfam" id="PF01039">
    <property type="entry name" value="Carboxyl_trans"/>
    <property type="match status" value="1"/>
</dbReference>
<dbReference type="GO" id="GO:0016743">
    <property type="term" value="F:carboxyl- or carbamoyltransferase activity"/>
    <property type="evidence" value="ECO:0007669"/>
    <property type="project" value="UniProtKB-UniRule"/>
</dbReference>
<keyword evidence="4 13" id="KW-0479">Metal-binding</keyword>
<dbReference type="GO" id="GO:0005524">
    <property type="term" value="F:ATP binding"/>
    <property type="evidence" value="ECO:0007669"/>
    <property type="project" value="UniProtKB-KW"/>
</dbReference>
<comment type="catalytic activity">
    <reaction evidence="13">
        <text>N(6)-carboxybiotinyl-L-lysyl-[protein] + acetyl-CoA = N(6)-biotinyl-L-lysyl-[protein] + malonyl-CoA</text>
        <dbReference type="Rhea" id="RHEA:54728"/>
        <dbReference type="Rhea" id="RHEA-COMP:10505"/>
        <dbReference type="Rhea" id="RHEA-COMP:10506"/>
        <dbReference type="ChEBI" id="CHEBI:57288"/>
        <dbReference type="ChEBI" id="CHEBI:57384"/>
        <dbReference type="ChEBI" id="CHEBI:83144"/>
        <dbReference type="ChEBI" id="CHEBI:83145"/>
        <dbReference type="EC" id="2.1.3.15"/>
    </reaction>
</comment>
<dbReference type="GO" id="GO:0009329">
    <property type="term" value="C:acetate CoA-transferase complex"/>
    <property type="evidence" value="ECO:0007669"/>
    <property type="project" value="TreeGrafter"/>
</dbReference>
<comment type="subunit">
    <text evidence="13">Acetyl-CoA carboxylase is a heterohexamer composed of biotin carboxyl carrier protein (AccB), biotin carboxylase (AccC) and two subunits each of ACCase subunit alpha (AccA) and ACCase subunit beta (AccD).</text>
</comment>
<gene>
    <name evidence="13" type="primary">accD</name>
    <name evidence="16" type="ORF">DOO78_17790</name>
</gene>
<feature type="binding site" evidence="13">
    <location>
        <position position="52"/>
    </location>
    <ligand>
        <name>Zn(2+)</name>
        <dbReference type="ChEBI" id="CHEBI:29105"/>
    </ligand>
</feature>
<keyword evidence="9 13" id="KW-0067">ATP-binding</keyword>
<evidence type="ECO:0000256" key="5">
    <source>
        <dbReference type="ARBA" id="ARBA00022741"/>
    </source>
</evidence>
<dbReference type="RefSeq" id="WP_111471211.1">
    <property type="nucleotide sequence ID" value="NZ_QLIX01000015.1"/>
</dbReference>
<comment type="function">
    <text evidence="12 13">Component of the acetyl coenzyme A carboxylase (ACC) complex. Biotin carboxylase (BC) catalyzes the carboxylation of biotin on its carrier protein (BCCP) and then the CO(2) group is transferred by the transcarboxylase to acetyl-CoA to form malonyl-CoA.</text>
</comment>
<dbReference type="UniPathway" id="UPA00655">
    <property type="reaction ID" value="UER00711"/>
</dbReference>
<evidence type="ECO:0000256" key="7">
    <source>
        <dbReference type="ARBA" id="ARBA00022832"/>
    </source>
</evidence>
<feature type="region of interest" description="Disordered" evidence="14">
    <location>
        <begin position="289"/>
        <end position="310"/>
    </location>
</feature>
<dbReference type="PROSITE" id="PS50980">
    <property type="entry name" value="COA_CT_NTER"/>
    <property type="match status" value="1"/>
</dbReference>
<sequence>MNWISEWALPKIKTLFGAPREVPENLWHKCPACEQMIFHRDLERNLHVCPHCAHHLRIGARQRLDYTLDEGWQRIELPKAPADPLRFRDQRRYGDRLREAQAKAGQEDAVVVAHGAIEGNRVVAAAFEFSFMGGSMGAGIGEAIVTAARLAVLQDSPLIVFTASGGARMQEGAISLMQMPRTVIATRMVKEAGLPFIVVLADPTTGGVTASFAMLGDIQIAEPGALIGFAGARVIEQTVREKLPEGFQRAEYLLEHGILDMVVRRAEMRPTLARLIGLLRLPERLSGEDAAASPLPLPAPAEPEGAGPAP</sequence>
<dbReference type="HAMAP" id="MF_01395">
    <property type="entry name" value="AcetylCoA_CT_beta"/>
    <property type="match status" value="1"/>
</dbReference>
<feature type="domain" description="CoA carboxyltransferase N-terminal" evidence="15">
    <location>
        <begin position="26"/>
        <end position="294"/>
    </location>
</feature>
<evidence type="ECO:0000313" key="16">
    <source>
        <dbReference type="EMBL" id="RAI57646.1"/>
    </source>
</evidence>
<dbReference type="EC" id="2.1.3.15" evidence="13"/>
<keyword evidence="8 13" id="KW-0862">Zinc</keyword>
<evidence type="ECO:0000256" key="3">
    <source>
        <dbReference type="ARBA" id="ARBA00022679"/>
    </source>
</evidence>
<keyword evidence="3 13" id="KW-0808">Transferase</keyword>
<dbReference type="SUPFAM" id="SSF52096">
    <property type="entry name" value="ClpP/crotonase"/>
    <property type="match status" value="1"/>
</dbReference>
<dbReference type="AlphaFoldDB" id="A0A327M5J8"/>
<evidence type="ECO:0000256" key="9">
    <source>
        <dbReference type="ARBA" id="ARBA00022840"/>
    </source>
</evidence>
<evidence type="ECO:0000313" key="17">
    <source>
        <dbReference type="Proteomes" id="UP000249065"/>
    </source>
</evidence>
<evidence type="ECO:0000256" key="11">
    <source>
        <dbReference type="ARBA" id="ARBA00023160"/>
    </source>
</evidence>
<feature type="binding site" evidence="13">
    <location>
        <position position="49"/>
    </location>
    <ligand>
        <name>Zn(2+)</name>
        <dbReference type="ChEBI" id="CHEBI:29105"/>
    </ligand>
</feature>
<feature type="binding site" evidence="13">
    <location>
        <position position="33"/>
    </location>
    <ligand>
        <name>Zn(2+)</name>
        <dbReference type="ChEBI" id="CHEBI:29105"/>
    </ligand>
</feature>
<dbReference type="GO" id="GO:0006633">
    <property type="term" value="P:fatty acid biosynthetic process"/>
    <property type="evidence" value="ECO:0007669"/>
    <property type="project" value="UniProtKB-KW"/>
</dbReference>
<keyword evidence="11 13" id="KW-0275">Fatty acid biosynthesis</keyword>
<evidence type="ECO:0000256" key="14">
    <source>
        <dbReference type="SAM" id="MobiDB-lite"/>
    </source>
</evidence>
<dbReference type="Pfam" id="PF17848">
    <property type="entry name" value="Zn_ribbon_ACC"/>
    <property type="match status" value="1"/>
</dbReference>
<dbReference type="InterPro" id="IPR041010">
    <property type="entry name" value="Znf-ACC"/>
</dbReference>
<evidence type="ECO:0000256" key="10">
    <source>
        <dbReference type="ARBA" id="ARBA00023098"/>
    </source>
</evidence>
<keyword evidence="7 13" id="KW-0276">Fatty acid metabolism</keyword>
<dbReference type="InterPro" id="IPR011762">
    <property type="entry name" value="COA_CT_N"/>
</dbReference>
<feature type="zinc finger region" description="C4-type" evidence="13">
    <location>
        <begin position="30"/>
        <end position="52"/>
    </location>
</feature>
<keyword evidence="2 13" id="KW-0444">Lipid biosynthesis</keyword>
<protein>
    <recommendedName>
        <fullName evidence="13">Acetyl-coenzyme A carboxylase carboxyl transferase subunit beta</fullName>
        <shortName evidence="13">ACCase subunit beta</shortName>
        <shortName evidence="13">Acetyl-CoA carboxylase carboxyltransferase subunit beta</shortName>
        <ecNumber evidence="13">2.1.3.15</ecNumber>
    </recommendedName>
</protein>
<dbReference type="GO" id="GO:0003989">
    <property type="term" value="F:acetyl-CoA carboxylase activity"/>
    <property type="evidence" value="ECO:0007669"/>
    <property type="project" value="InterPro"/>
</dbReference>
<dbReference type="Proteomes" id="UP000249065">
    <property type="component" value="Unassembled WGS sequence"/>
</dbReference>
<evidence type="ECO:0000256" key="12">
    <source>
        <dbReference type="ARBA" id="ARBA00025280"/>
    </source>
</evidence>
<evidence type="ECO:0000259" key="15">
    <source>
        <dbReference type="PROSITE" id="PS50980"/>
    </source>
</evidence>
<proteinExistence type="inferred from homology"/>
<dbReference type="InterPro" id="IPR000438">
    <property type="entry name" value="Acetyl_CoA_COase_Trfase_b_su"/>
</dbReference>
<keyword evidence="13" id="KW-0963">Cytoplasm</keyword>
<evidence type="ECO:0000256" key="6">
    <source>
        <dbReference type="ARBA" id="ARBA00022771"/>
    </source>
</evidence>
<dbReference type="OrthoDB" id="9772975at2"/>
<comment type="caution">
    <text evidence="16">The sequence shown here is derived from an EMBL/GenBank/DDBJ whole genome shotgun (WGS) entry which is preliminary data.</text>
</comment>
<dbReference type="NCBIfam" id="TIGR00515">
    <property type="entry name" value="accD"/>
    <property type="match status" value="1"/>
</dbReference>
<dbReference type="PANTHER" id="PTHR42995:SF5">
    <property type="entry name" value="ACETYL-COENZYME A CARBOXYLASE CARBOXYL TRANSFERASE SUBUNIT BETA, CHLOROPLASTIC"/>
    <property type="match status" value="1"/>
</dbReference>
<keyword evidence="17" id="KW-1185">Reference proteome</keyword>
<dbReference type="PRINTS" id="PR01070">
    <property type="entry name" value="ACCCTRFRASEB"/>
</dbReference>
<dbReference type="PANTHER" id="PTHR42995">
    <property type="entry name" value="ACETYL-COENZYME A CARBOXYLASE CARBOXYL TRANSFERASE SUBUNIT BETA, CHLOROPLASTIC"/>
    <property type="match status" value="1"/>
</dbReference>
<feature type="binding site" evidence="13">
    <location>
        <position position="30"/>
    </location>
    <ligand>
        <name>Zn(2+)</name>
        <dbReference type="ChEBI" id="CHEBI:29105"/>
    </ligand>
</feature>
<reference evidence="17" key="1">
    <citation type="submission" date="2018-06" db="EMBL/GenBank/DDBJ databases">
        <authorList>
            <person name="Khan S.A."/>
        </authorList>
    </citation>
    <scope>NUCLEOTIDE SEQUENCE [LARGE SCALE GENOMIC DNA]</scope>
    <source>
        <strain evidence="17">DB-1506</strain>
    </source>
</reference>
<comment type="pathway">
    <text evidence="13">Lipid metabolism; malonyl-CoA biosynthesis; malonyl-CoA from acetyl-CoA: step 1/1.</text>
</comment>